<evidence type="ECO:0000313" key="4">
    <source>
        <dbReference type="Proteomes" id="UP000267029"/>
    </source>
</evidence>
<keyword evidence="4" id="KW-1185">Reference proteome</keyword>
<evidence type="ECO:0000313" key="3">
    <source>
        <dbReference type="EMBL" id="VDD83301.1"/>
    </source>
</evidence>
<dbReference type="OrthoDB" id="6277118at2759"/>
<feature type="region of interest" description="Disordered" evidence="1">
    <location>
        <begin position="445"/>
        <end position="521"/>
    </location>
</feature>
<dbReference type="InterPro" id="IPR041681">
    <property type="entry name" value="PH_9"/>
</dbReference>
<feature type="compositionally biased region" description="Low complexity" evidence="1">
    <location>
        <begin position="1067"/>
        <end position="1083"/>
    </location>
</feature>
<sequence length="1356" mass="146855">MTPNPPPTQTARRPAAVEPPPQPSSTSESRVFVIAVLLVDYGPIRLVLPLICGNFPAYVSQQLLYQLLFLFFVKLPNPALLVVEHQLGTWPAFVFSIRAPIEVPTFNLMYGAPPMGAVPSMLPAGVYGFGVNGVAANGLGFVSPAPSSASPAGVPSAPQPPGTPFWPATDAAVVATWAGCNGPGSGGGVGGLFRPTASAPQQGVVPASLNSSAPPPESVDLLRLFANQFADVPRQKNGVVMPKDLVAKEYMRGFVMRKCVMESHGKRTAIGKRSWKLFYARLRDLMLYLYKDAETAAAATRAEEMALGYMKQVYRFHLQCQHLRLYHEHQQRLQPALPPGSDTKEEPEGVVDANESSQDGRGRINVSTISGNITLGLDQSSWSVRISGGGGRVDGALRVESSVKALIYAPPCNRDPLCGHHLSLCLPATMTLSVSKCNMASALTSPACTHSRSPGQPPTALENASPGQSASKDACHTPPPLPPVESSTSAAAHSPPLPSNGVTVPGDLEQHHQQQQQLNATAAAPTAFQMPPPPEAVICVAHAYACVADDYVKKPNVCRLKTKDGSEYLMQVNPNAIPTRYRPLNIYGVKSKFYSLLHAQHLPGSLYSSTSGLLGDHLAIRTGSSGIVGITRSPILLKNPPLHVETIHVVTVEQYTQQPKSPPCALVVARITFAYSWFVGCWQSRPYSELGRIGGACLPPGGRHSIQIVPGGRLKAAAFLMQVKLESKLLSRLLARASEFIQAPCTTVLLTHRSRFGCSDGKELEYWVDKINYVAGLLSAPALPCPLASDHTFQRPVLPADITHLGVICQDSPSRLVICSAFMRQSFKIPQPHYVRVWRSNEAAIPRSTRRSCRGLVHLIPVPMVICAFVEFSDSGDVPLMLFPCPLHRDNTTAHVCRSTLFDGWGLWVAVAIVSDSTALEIACCCLVSQILDATTYANSRQLSFLCRVMPPESPMCVRTAWARDILGTGQHSLPVRSGCGDWPTRKFSTHSAPRNTIARIPFARHTSQTDCFELSFATSLICTCPHEQLEGHQKRILDLTRDLTELKRRRMSAPSQPNLTYLSRDSAAPSPAPSVKSESAASDVDREACQRLQQQQQPPTSQMPYIPDSVLKSLQPSSAAASGLAPHQSERTLTSTFSTASLGRRRKKSFNALRGGTGSELAAQRAELDERVAYLEHELTRYKTYSRLLETELNRLQRLPQHPQSAQIALYTSPQIRGLGVGGGFYPAPAWQVCGPPAPQELPEETSSDAGASSSSPSPPVGVVASLPPPASKRSYGPTSPYVVGGGGGMRQPRSHRAQFRQYQLQRQQHRQQFYNSVSTPRQLRPAPQQSHTEETEGAASPDRETPPAPFYEVL</sequence>
<feature type="region of interest" description="Disordered" evidence="1">
    <location>
        <begin position="1237"/>
        <end position="1356"/>
    </location>
</feature>
<reference evidence="3 4" key="1">
    <citation type="submission" date="2018-10" db="EMBL/GenBank/DDBJ databases">
        <authorList>
            <consortium name="Pathogen Informatics"/>
        </authorList>
    </citation>
    <scope>NUCLEOTIDE SEQUENCE [LARGE SCALE GENOMIC DNA]</scope>
</reference>
<evidence type="ECO:0000259" key="2">
    <source>
        <dbReference type="Pfam" id="PF15410"/>
    </source>
</evidence>
<dbReference type="Proteomes" id="UP000267029">
    <property type="component" value="Unassembled WGS sequence"/>
</dbReference>
<dbReference type="STRING" id="53468.A0A3P6GUJ7"/>
<dbReference type="PANTHER" id="PTHR48125">
    <property type="entry name" value="LP07818P1"/>
    <property type="match status" value="1"/>
</dbReference>
<dbReference type="InterPro" id="IPR011993">
    <property type="entry name" value="PH-like_dom_sf"/>
</dbReference>
<gene>
    <name evidence="3" type="ORF">MCOS_LOCUS9304</name>
</gene>
<feature type="compositionally biased region" description="Polar residues" evidence="1">
    <location>
        <begin position="1132"/>
        <end position="1141"/>
    </location>
</feature>
<feature type="compositionally biased region" description="Polar residues" evidence="1">
    <location>
        <begin position="354"/>
        <end position="363"/>
    </location>
</feature>
<protein>
    <recommendedName>
        <fullName evidence="2">Pleckstrin homology domain-containing protein</fullName>
    </recommendedName>
</protein>
<feature type="region of interest" description="Disordered" evidence="1">
    <location>
        <begin position="331"/>
        <end position="363"/>
    </location>
</feature>
<feature type="compositionally biased region" description="Polar residues" evidence="1">
    <location>
        <begin position="1054"/>
        <end position="1064"/>
    </location>
</feature>
<dbReference type="SUPFAM" id="SSF50729">
    <property type="entry name" value="PH domain-like"/>
    <property type="match status" value="2"/>
</dbReference>
<feature type="compositionally biased region" description="Polar residues" evidence="1">
    <location>
        <begin position="445"/>
        <end position="454"/>
    </location>
</feature>
<name>A0A3P6GUJ7_MESCO</name>
<feature type="region of interest" description="Disordered" evidence="1">
    <location>
        <begin position="1049"/>
        <end position="1141"/>
    </location>
</feature>
<feature type="compositionally biased region" description="Low complexity" evidence="1">
    <location>
        <begin position="1301"/>
        <end position="1314"/>
    </location>
</feature>
<accession>A0A3P6GUJ7</accession>
<evidence type="ECO:0000256" key="1">
    <source>
        <dbReference type="SAM" id="MobiDB-lite"/>
    </source>
</evidence>
<feature type="region of interest" description="Disordered" evidence="1">
    <location>
        <begin position="1"/>
        <end position="26"/>
    </location>
</feature>
<feature type="compositionally biased region" description="Low complexity" evidence="1">
    <location>
        <begin position="1091"/>
        <end position="1105"/>
    </location>
</feature>
<proteinExistence type="predicted"/>
<dbReference type="EMBL" id="UXSR01005687">
    <property type="protein sequence ID" value="VDD83301.1"/>
    <property type="molecule type" value="Genomic_DNA"/>
</dbReference>
<feature type="domain" description="Pleckstrin homology" evidence="2">
    <location>
        <begin position="250"/>
        <end position="303"/>
    </location>
</feature>
<dbReference type="Gene3D" id="2.30.29.30">
    <property type="entry name" value="Pleckstrin-homology domain (PH domain)/Phosphotyrosine-binding domain (PTB)"/>
    <property type="match status" value="2"/>
</dbReference>
<organism evidence="3 4">
    <name type="scientific">Mesocestoides corti</name>
    <name type="common">Flatworm</name>
    <dbReference type="NCBI Taxonomy" id="53468"/>
    <lineage>
        <taxon>Eukaryota</taxon>
        <taxon>Metazoa</taxon>
        <taxon>Spiralia</taxon>
        <taxon>Lophotrochozoa</taxon>
        <taxon>Platyhelminthes</taxon>
        <taxon>Cestoda</taxon>
        <taxon>Eucestoda</taxon>
        <taxon>Cyclophyllidea</taxon>
        <taxon>Mesocestoididae</taxon>
        <taxon>Mesocestoides</taxon>
    </lineage>
</organism>
<dbReference type="PANTHER" id="PTHR48125:SF10">
    <property type="entry name" value="OS12G0136300 PROTEIN"/>
    <property type="match status" value="1"/>
</dbReference>
<dbReference type="Pfam" id="PF15410">
    <property type="entry name" value="PH_9"/>
    <property type="match status" value="1"/>
</dbReference>
<feature type="compositionally biased region" description="Low complexity" evidence="1">
    <location>
        <begin position="1249"/>
        <end position="1267"/>
    </location>
</feature>